<evidence type="ECO:0000313" key="2">
    <source>
        <dbReference type="EMBL" id="JAD97965.1"/>
    </source>
</evidence>
<evidence type="ECO:0000256" key="1">
    <source>
        <dbReference type="SAM" id="Phobius"/>
    </source>
</evidence>
<keyword evidence="1" id="KW-0812">Transmembrane</keyword>
<feature type="transmembrane region" description="Helical" evidence="1">
    <location>
        <begin position="74"/>
        <end position="96"/>
    </location>
</feature>
<keyword evidence="1" id="KW-0472">Membrane</keyword>
<protein>
    <submittedName>
        <fullName evidence="2">Uncharacterized protein</fullName>
    </submittedName>
</protein>
<reference evidence="2" key="1">
    <citation type="submission" date="2014-09" db="EMBL/GenBank/DDBJ databases">
        <authorList>
            <person name="Magalhaes I.L.F."/>
            <person name="Oliveira U."/>
            <person name="Santos F.R."/>
            <person name="Vidigal T.H.D.A."/>
            <person name="Brescovit A.D."/>
            <person name="Santos A.J."/>
        </authorList>
    </citation>
    <scope>NUCLEOTIDE SEQUENCE</scope>
    <source>
        <tissue evidence="2">Shoot tissue taken approximately 20 cm above the soil surface</tissue>
    </source>
</reference>
<name>A0A0A9EJA8_ARUDO</name>
<reference evidence="2" key="2">
    <citation type="journal article" date="2015" name="Data Brief">
        <title>Shoot transcriptome of the giant reed, Arundo donax.</title>
        <authorList>
            <person name="Barrero R.A."/>
            <person name="Guerrero F.D."/>
            <person name="Moolhuijzen P."/>
            <person name="Goolsby J.A."/>
            <person name="Tidwell J."/>
            <person name="Bellgard S.E."/>
            <person name="Bellgard M.I."/>
        </authorList>
    </citation>
    <scope>NUCLEOTIDE SEQUENCE</scope>
    <source>
        <tissue evidence="2">Shoot tissue taken approximately 20 cm above the soil surface</tissue>
    </source>
</reference>
<sequence length="99" mass="10988">MVEKLNQHIVIICCLGGPRNSVLVRCSSIQTIVPTKRKRTPRIHHIWKVNGFRNAQAFGSISFAGATIMRPDSIYGWVKSTSLVLFVTIVMSPIAASKH</sequence>
<proteinExistence type="predicted"/>
<dbReference type="EMBL" id="GBRH01199930">
    <property type="protein sequence ID" value="JAD97965.1"/>
    <property type="molecule type" value="Transcribed_RNA"/>
</dbReference>
<organism evidence="2">
    <name type="scientific">Arundo donax</name>
    <name type="common">Giant reed</name>
    <name type="synonym">Donax arundinaceus</name>
    <dbReference type="NCBI Taxonomy" id="35708"/>
    <lineage>
        <taxon>Eukaryota</taxon>
        <taxon>Viridiplantae</taxon>
        <taxon>Streptophyta</taxon>
        <taxon>Embryophyta</taxon>
        <taxon>Tracheophyta</taxon>
        <taxon>Spermatophyta</taxon>
        <taxon>Magnoliopsida</taxon>
        <taxon>Liliopsida</taxon>
        <taxon>Poales</taxon>
        <taxon>Poaceae</taxon>
        <taxon>PACMAD clade</taxon>
        <taxon>Arundinoideae</taxon>
        <taxon>Arundineae</taxon>
        <taxon>Arundo</taxon>
    </lineage>
</organism>
<accession>A0A0A9EJA8</accession>
<keyword evidence="1" id="KW-1133">Transmembrane helix</keyword>
<dbReference type="AlphaFoldDB" id="A0A0A9EJA8"/>